<dbReference type="InterPro" id="IPR000719">
    <property type="entry name" value="Prot_kinase_dom"/>
</dbReference>
<feature type="domain" description="Protein kinase" evidence="1">
    <location>
        <begin position="97"/>
        <end position="383"/>
    </location>
</feature>
<keyword evidence="2" id="KW-0808">Transferase</keyword>
<dbReference type="Proteomes" id="UP000266673">
    <property type="component" value="Unassembled WGS sequence"/>
</dbReference>
<keyword evidence="2" id="KW-0418">Kinase</keyword>
<dbReference type="InterPro" id="IPR011009">
    <property type="entry name" value="Kinase-like_dom_sf"/>
</dbReference>
<dbReference type="InterPro" id="IPR001245">
    <property type="entry name" value="Ser-Thr/Tyr_kinase_cat_dom"/>
</dbReference>
<dbReference type="AlphaFoldDB" id="A0A397V7Z8"/>
<comment type="caution">
    <text evidence="2">The sequence shown here is derived from an EMBL/GenBank/DDBJ whole genome shotgun (WGS) entry which is preliminary data.</text>
</comment>
<accession>A0A397V7Z8</accession>
<protein>
    <submittedName>
        <fullName evidence="2">Kinase-like domain-containing protein</fullName>
    </submittedName>
</protein>
<gene>
    <name evidence="2" type="ORF">C2G38_2190897</name>
</gene>
<keyword evidence="3" id="KW-1185">Reference proteome</keyword>
<dbReference type="Pfam" id="PF07714">
    <property type="entry name" value="PK_Tyr_Ser-Thr"/>
    <property type="match status" value="1"/>
</dbReference>
<dbReference type="OrthoDB" id="540454at2759"/>
<evidence type="ECO:0000313" key="3">
    <source>
        <dbReference type="Proteomes" id="UP000266673"/>
    </source>
</evidence>
<reference evidence="2 3" key="1">
    <citation type="submission" date="2018-06" db="EMBL/GenBank/DDBJ databases">
        <title>Comparative genomics reveals the genomic features of Rhizophagus irregularis, R. cerebriforme, R. diaphanum and Gigaspora rosea, and their symbiotic lifestyle signature.</title>
        <authorList>
            <person name="Morin E."/>
            <person name="San Clemente H."/>
            <person name="Chen E.C.H."/>
            <person name="De La Providencia I."/>
            <person name="Hainaut M."/>
            <person name="Kuo A."/>
            <person name="Kohler A."/>
            <person name="Murat C."/>
            <person name="Tang N."/>
            <person name="Roy S."/>
            <person name="Loubradou J."/>
            <person name="Henrissat B."/>
            <person name="Grigoriev I.V."/>
            <person name="Corradi N."/>
            <person name="Roux C."/>
            <person name="Martin F.M."/>
        </authorList>
    </citation>
    <scope>NUCLEOTIDE SEQUENCE [LARGE SCALE GENOMIC DNA]</scope>
    <source>
        <strain evidence="2 3">DAOM 194757</strain>
    </source>
</reference>
<sequence length="501" mass="59184">MTTGPKIQEFMRMTIIKRVELIWDYVAKEIKWDEIIKIIIWMIDLNAFDEEIKKIFYILDSAYLRGRNKHVLDTLPLDKVLEKAKRLNKVSEDIEKRDMLDILEDNFWGFVYGKCAQCKKINTSRAWYQTCDPKLITEGWTSGDENVDYWIKNFQRKAILFRDAIEWIPFNSLINIKEVGKGMYGLTRNTETNKYYMVFQYANKGNLHEFLEHNFRILTWQDKLKHLVFILYDLAKIHKANYIHRDFHSRNILLNKNLDDEIYSYITDLGLSRKTDWKDLENSDLFGVLPYIAPKVLKTNKYTQAADIYGFGVILWEMATRKRPFDNISRDILHFNKICDGLQLEFPSETPDCYVTMAKKCMSSDPQERPNAEEINSEIYRWYCILLKLSKPSNDEINQNFTDENVEINEKFLYSDKINKQSGIINIGNSHEINKQSETNLSQFSNFTNFVNENCKINQKVLNTMNIDINNSHGINKQSETNLPQTSNYMDNSDNLFKINF</sequence>
<evidence type="ECO:0000259" key="1">
    <source>
        <dbReference type="PROSITE" id="PS50011"/>
    </source>
</evidence>
<dbReference type="PROSITE" id="PS50011">
    <property type="entry name" value="PROTEIN_KINASE_DOM"/>
    <property type="match status" value="1"/>
</dbReference>
<name>A0A397V7Z8_9GLOM</name>
<proteinExistence type="predicted"/>
<evidence type="ECO:0000313" key="2">
    <source>
        <dbReference type="EMBL" id="RIB16093.1"/>
    </source>
</evidence>
<dbReference type="InterPro" id="IPR051681">
    <property type="entry name" value="Ser/Thr_Kinases-Pseudokinases"/>
</dbReference>
<dbReference type="EMBL" id="QKWP01000702">
    <property type="protein sequence ID" value="RIB16093.1"/>
    <property type="molecule type" value="Genomic_DNA"/>
</dbReference>
<dbReference type="SUPFAM" id="SSF56112">
    <property type="entry name" value="Protein kinase-like (PK-like)"/>
    <property type="match status" value="1"/>
</dbReference>
<dbReference type="GO" id="GO:0004674">
    <property type="term" value="F:protein serine/threonine kinase activity"/>
    <property type="evidence" value="ECO:0007669"/>
    <property type="project" value="TreeGrafter"/>
</dbReference>
<dbReference type="PRINTS" id="PR00109">
    <property type="entry name" value="TYRKINASE"/>
</dbReference>
<dbReference type="PANTHER" id="PTHR44329">
    <property type="entry name" value="SERINE/THREONINE-PROTEIN KINASE TNNI3K-RELATED"/>
    <property type="match status" value="1"/>
</dbReference>
<organism evidence="2 3">
    <name type="scientific">Gigaspora rosea</name>
    <dbReference type="NCBI Taxonomy" id="44941"/>
    <lineage>
        <taxon>Eukaryota</taxon>
        <taxon>Fungi</taxon>
        <taxon>Fungi incertae sedis</taxon>
        <taxon>Mucoromycota</taxon>
        <taxon>Glomeromycotina</taxon>
        <taxon>Glomeromycetes</taxon>
        <taxon>Diversisporales</taxon>
        <taxon>Gigasporaceae</taxon>
        <taxon>Gigaspora</taxon>
    </lineage>
</organism>
<dbReference type="STRING" id="44941.A0A397V7Z8"/>
<dbReference type="GO" id="GO:0005524">
    <property type="term" value="F:ATP binding"/>
    <property type="evidence" value="ECO:0007669"/>
    <property type="project" value="InterPro"/>
</dbReference>
<dbReference type="Gene3D" id="1.10.510.10">
    <property type="entry name" value="Transferase(Phosphotransferase) domain 1"/>
    <property type="match status" value="1"/>
</dbReference>